<dbReference type="GO" id="GO:0005886">
    <property type="term" value="C:plasma membrane"/>
    <property type="evidence" value="ECO:0007669"/>
    <property type="project" value="TreeGrafter"/>
</dbReference>
<keyword evidence="1" id="KW-0812">Transmembrane</keyword>
<dbReference type="AlphaFoldDB" id="A0AAE9XFA4"/>
<evidence type="ECO:0000256" key="1">
    <source>
        <dbReference type="SAM" id="Phobius"/>
    </source>
</evidence>
<feature type="transmembrane region" description="Helical" evidence="1">
    <location>
        <begin position="60"/>
        <end position="84"/>
    </location>
</feature>
<dbReference type="InterPro" id="IPR005325">
    <property type="entry name" value="DUF308_memb"/>
</dbReference>
<dbReference type="PANTHER" id="PTHR34989">
    <property type="entry name" value="PROTEIN HDED"/>
    <property type="match status" value="1"/>
</dbReference>
<dbReference type="PANTHER" id="PTHR34989:SF1">
    <property type="entry name" value="PROTEIN HDED"/>
    <property type="match status" value="1"/>
</dbReference>
<gene>
    <name evidence="2" type="ORF">PML95_02590</name>
</gene>
<feature type="transmembrane region" description="Helical" evidence="1">
    <location>
        <begin position="29"/>
        <end position="48"/>
    </location>
</feature>
<reference evidence="2" key="1">
    <citation type="submission" date="2023-01" db="EMBL/GenBank/DDBJ databases">
        <title>Oxazolidinone resistance genes in florfenicol resistant enterococci from beef cattle and veal calves at slaughter.</title>
        <authorList>
            <person name="Biggel M."/>
        </authorList>
    </citation>
    <scope>NUCLEOTIDE SEQUENCE</scope>
    <source>
        <strain evidence="2">K204-1</strain>
    </source>
</reference>
<feature type="transmembrane region" description="Helical" evidence="1">
    <location>
        <begin position="7"/>
        <end position="23"/>
    </location>
</feature>
<dbReference type="EMBL" id="CP116507">
    <property type="protein sequence ID" value="WCG23147.1"/>
    <property type="molecule type" value="Genomic_DNA"/>
</dbReference>
<name>A0AAE9XFA4_9ENTE</name>
<dbReference type="Pfam" id="PF03729">
    <property type="entry name" value="DUF308"/>
    <property type="match status" value="2"/>
</dbReference>
<protein>
    <submittedName>
        <fullName evidence="2">DUF308 domain-containing protein</fullName>
    </submittedName>
</protein>
<evidence type="ECO:0000313" key="3">
    <source>
        <dbReference type="Proteomes" id="UP001179600"/>
    </source>
</evidence>
<organism evidence="2 3">
    <name type="scientific">Vagococcus lutrae</name>
    <dbReference type="NCBI Taxonomy" id="81947"/>
    <lineage>
        <taxon>Bacteria</taxon>
        <taxon>Bacillati</taxon>
        <taxon>Bacillota</taxon>
        <taxon>Bacilli</taxon>
        <taxon>Lactobacillales</taxon>
        <taxon>Enterococcaceae</taxon>
        <taxon>Vagococcus</taxon>
    </lineage>
</organism>
<sequence>MNERKIDWMSILVGILFILAAMASFRQPALVLTTLVMWLALIAVIKGIQHFVTYNRIKSNFGGASTLLVVNGVLDVLFGAIVLFNVKAKFISMLLLGWLFALWFISSSLVRIFSARLLRPFSKLAYWTTMILNILCVIAGITMFFNPLGASLTVPFLIGFYFLMFGIERIISGFTATGI</sequence>
<dbReference type="InterPro" id="IPR052712">
    <property type="entry name" value="Acid_resist_chaperone_HdeD"/>
</dbReference>
<keyword evidence="1" id="KW-0472">Membrane</keyword>
<proteinExistence type="predicted"/>
<keyword evidence="1" id="KW-1133">Transmembrane helix</keyword>
<accession>A0AAE9XFA4</accession>
<dbReference type="Proteomes" id="UP001179600">
    <property type="component" value="Chromosome"/>
</dbReference>
<dbReference type="RefSeq" id="WP_023605865.1">
    <property type="nucleotide sequence ID" value="NZ_BKBT01000035.1"/>
</dbReference>
<evidence type="ECO:0000313" key="2">
    <source>
        <dbReference type="EMBL" id="WCG23147.1"/>
    </source>
</evidence>
<feature type="transmembrane region" description="Helical" evidence="1">
    <location>
        <begin position="152"/>
        <end position="171"/>
    </location>
</feature>
<feature type="transmembrane region" description="Helical" evidence="1">
    <location>
        <begin position="90"/>
        <end position="112"/>
    </location>
</feature>
<feature type="transmembrane region" description="Helical" evidence="1">
    <location>
        <begin position="124"/>
        <end position="146"/>
    </location>
</feature>